<evidence type="ECO:0000313" key="3">
    <source>
        <dbReference type="Proteomes" id="UP000185674"/>
    </source>
</evidence>
<dbReference type="EMBL" id="CP016896">
    <property type="protein sequence ID" value="APV35215.1"/>
    <property type="molecule type" value="Genomic_DNA"/>
</dbReference>
<dbReference type="AlphaFoldDB" id="A0A1P8EGB2"/>
<dbReference type="Pfam" id="PF04233">
    <property type="entry name" value="Phage_Mu_F"/>
    <property type="match status" value="1"/>
</dbReference>
<protein>
    <submittedName>
        <fullName evidence="2">Phage head morphogenesis protein</fullName>
    </submittedName>
</protein>
<dbReference type="InterPro" id="IPR006528">
    <property type="entry name" value="Phage_head_morphogenesis_dom"/>
</dbReference>
<sequence length="440" mass="49497">MPIPQRPELNALFNLPPTDAIDYLKNKGFKIGWDWHETLDDAHSRAFTVAKVARIDLLQDIRKSLITALENGQSFEKWKADLTPVLQDKGWWGRKTVINPEGIEQEVQLGSPRRLRTIYDTNMQSAFSAGRYKAMLAGSDTRPYWEWRHITISNPRKQHVALNGCIFRYDDPFWNVAYPPSEWGCKCRIIARSAREVGEREVLSSDGYSSEVNEKVGTDRNTGADVFAKRTQFNIPTKSGETLTFTPAAGFNGSPASSYLIDTVLTKRATDLMGTNKGLQQVQQMMNAQPRIKAHEAFVKNSMSFAKPQNKTSTAGVIQAKEIEFLTKKGQVVGSPVMTISDHLMVGKKAQRHTEAGNAPSIEEWMKLPQLITQAEQVVYDVKNDSVLYLLPALVKQHEDDVLKLSVRNQNGVMEIVSIFKVQNKAILDGLNANQYESIR</sequence>
<dbReference type="KEGG" id="asol:BEN76_03950"/>
<evidence type="ECO:0000259" key="1">
    <source>
        <dbReference type="Pfam" id="PF04233"/>
    </source>
</evidence>
<gene>
    <name evidence="2" type="ORF">BEN76_03950</name>
</gene>
<proteinExistence type="predicted"/>
<organism evidence="2 3">
    <name type="scientific">Acinetobacter soli</name>
    <dbReference type="NCBI Taxonomy" id="487316"/>
    <lineage>
        <taxon>Bacteria</taxon>
        <taxon>Pseudomonadati</taxon>
        <taxon>Pseudomonadota</taxon>
        <taxon>Gammaproteobacteria</taxon>
        <taxon>Moraxellales</taxon>
        <taxon>Moraxellaceae</taxon>
        <taxon>Acinetobacter</taxon>
    </lineage>
</organism>
<feature type="domain" description="Phage head morphogenesis" evidence="1">
    <location>
        <begin position="59"/>
        <end position="190"/>
    </location>
</feature>
<dbReference type="Proteomes" id="UP000185674">
    <property type="component" value="Chromosome"/>
</dbReference>
<accession>A0A1P8EGB2</accession>
<evidence type="ECO:0000313" key="2">
    <source>
        <dbReference type="EMBL" id="APV35215.1"/>
    </source>
</evidence>
<reference evidence="2 3" key="1">
    <citation type="submission" date="2016-08" db="EMBL/GenBank/DDBJ databases">
        <title>Complete genome sequence of Acinetobacter baylyi strain GFJ2.</title>
        <authorList>
            <person name="Tabata M."/>
            <person name="Kuboki S."/>
            <person name="Gibu N."/>
            <person name="Kinouchi Y."/>
            <person name="Vangnai A."/>
            <person name="Kasai D."/>
            <person name="Fukuda M."/>
        </authorList>
    </citation>
    <scope>NUCLEOTIDE SEQUENCE [LARGE SCALE GENOMIC DNA]</scope>
    <source>
        <strain evidence="2 3">GFJ2</strain>
    </source>
</reference>
<dbReference type="RefSeq" id="WP_076032321.1">
    <property type="nucleotide sequence ID" value="NZ_CP016896.1"/>
</dbReference>
<dbReference type="STRING" id="487316.BEN76_03950"/>
<name>A0A1P8EGB2_9GAMM</name>